<organism evidence="1 2">
    <name type="scientific">Thermodesulfobacterium geofontis</name>
    <dbReference type="NCBI Taxonomy" id="1295609"/>
    <lineage>
        <taxon>Bacteria</taxon>
        <taxon>Pseudomonadati</taxon>
        <taxon>Thermodesulfobacteriota</taxon>
        <taxon>Thermodesulfobacteria</taxon>
        <taxon>Thermodesulfobacteriales</taxon>
        <taxon>Thermodesulfobacteriaceae</taxon>
        <taxon>Thermodesulfobacterium</taxon>
    </lineage>
</organism>
<dbReference type="Gene3D" id="2.40.10.410">
    <property type="entry name" value="FlgT, C-terminal domain"/>
    <property type="match status" value="1"/>
</dbReference>
<evidence type="ECO:0008006" key="3">
    <source>
        <dbReference type="Google" id="ProtNLM"/>
    </source>
</evidence>
<dbReference type="EMBL" id="PNIK01000038">
    <property type="protein sequence ID" value="PMP67832.1"/>
    <property type="molecule type" value="Genomic_DNA"/>
</dbReference>
<dbReference type="InterPro" id="IPR028994">
    <property type="entry name" value="Integrin_alpha_N"/>
</dbReference>
<proteinExistence type="predicted"/>
<dbReference type="Proteomes" id="UP000235460">
    <property type="component" value="Unassembled WGS sequence"/>
</dbReference>
<dbReference type="SUPFAM" id="SSF69318">
    <property type="entry name" value="Integrin alpha N-terminal domain"/>
    <property type="match status" value="1"/>
</dbReference>
<comment type="caution">
    <text evidence="1">The sequence shown here is derived from an EMBL/GenBank/DDBJ whole genome shotgun (WGS) entry which is preliminary data.</text>
</comment>
<gene>
    <name evidence="1" type="ORF">C0190_02545</name>
</gene>
<protein>
    <recommendedName>
        <fullName evidence="3">VCBS repeat-containing protein</fullName>
    </recommendedName>
</protein>
<evidence type="ECO:0000313" key="1">
    <source>
        <dbReference type="EMBL" id="PMP67832.1"/>
    </source>
</evidence>
<dbReference type="InterPro" id="IPR038165">
    <property type="entry name" value="FlgT_C_sf"/>
</dbReference>
<evidence type="ECO:0000313" key="2">
    <source>
        <dbReference type="Proteomes" id="UP000235460"/>
    </source>
</evidence>
<sequence>MKRKKSLNFFFWILFFILINAKISHSLISPETYEEIKKDFIPLSALIIGIEDSKIIIDKGRAQGVRPKDIFTVYKRGKKIVHPETEKTLGFLKEIIGKIEITDVEENFATGRVIFQKESFPVPTPVERFTDLKFLIIPETQTPDENLFLILKNTLPEANIIFDPKLSFKDLTPQYVLSQQYDMVFVIEDDIVKVFNYNLDLIRYYGSLSYKKHAFPSTVTTTTKVYKPSTTGIFSINPPSILGKMKGEVFQVEFADVDNDNHPEMIYFNSQGLFIVKIKSGLLAQYKPKVGQIVNFSTGPSGWIALNIFDESSGMRSEILKYSEQGLVPVITNINLILNFVDYTARGIKDTLIGQTFDPENFFGKEVYILKREKDQLIYATQLKVNPDYKNIGSAFVDLDGDGTPEIVNYTSDGKLAVYKDSNVVWVSPYSVANHFYEVKLIKGKKRQEVVKKIIYPLITPVSVDINKDGKSEALFVSANFPLETVKGDLKYIPLNSATSQIFVLGFEGTYYLRNLWASQTGFITGLGIFENGIYYTLVKGNYPGDVESELYFSLF</sequence>
<accession>A0A2N7PPA3</accession>
<name>A0A2N7PPA3_9BACT</name>
<reference evidence="1 2" key="1">
    <citation type="submission" date="2018-01" db="EMBL/GenBank/DDBJ databases">
        <title>Metagenomic assembled genomes from two thermal pools in the Uzon Caldera, Kamchatka, Russia.</title>
        <authorList>
            <person name="Wilkins L."/>
            <person name="Ettinger C."/>
        </authorList>
    </citation>
    <scope>NUCLEOTIDE SEQUENCE [LARGE SCALE GENOMIC DNA]</scope>
    <source>
        <strain evidence="1">ZAV-08</strain>
    </source>
</reference>
<dbReference type="AlphaFoldDB" id="A0A2N7PPA3"/>